<evidence type="ECO:0000256" key="6">
    <source>
        <dbReference type="ARBA" id="ARBA00023002"/>
    </source>
</evidence>
<reference evidence="12 13" key="1">
    <citation type="submission" date="2024-01" db="EMBL/GenBank/DDBJ databases">
        <title>A draft genome for a cacao thread blight-causing isolate of Paramarasmius palmivorus.</title>
        <authorList>
            <person name="Baruah I.K."/>
            <person name="Bukari Y."/>
            <person name="Amoako-Attah I."/>
            <person name="Meinhardt L.W."/>
            <person name="Bailey B.A."/>
            <person name="Cohen S.P."/>
        </authorList>
    </citation>
    <scope>NUCLEOTIDE SEQUENCE [LARGE SCALE GENOMIC DNA]</scope>
    <source>
        <strain evidence="12 13">GH-12</strain>
    </source>
</reference>
<comment type="similarity">
    <text evidence="3">Belongs to the cytochrome P450 family.</text>
</comment>
<dbReference type="Proteomes" id="UP001383192">
    <property type="component" value="Unassembled WGS sequence"/>
</dbReference>
<dbReference type="PROSITE" id="PS00086">
    <property type="entry name" value="CYTOCHROME_P450"/>
    <property type="match status" value="1"/>
</dbReference>
<dbReference type="Gene3D" id="1.10.630.10">
    <property type="entry name" value="Cytochrome P450"/>
    <property type="match status" value="1"/>
</dbReference>
<evidence type="ECO:0000256" key="8">
    <source>
        <dbReference type="ARBA" id="ARBA00023033"/>
    </source>
</evidence>
<dbReference type="InterPro" id="IPR017972">
    <property type="entry name" value="Cyt_P450_CS"/>
</dbReference>
<evidence type="ECO:0000256" key="2">
    <source>
        <dbReference type="ARBA" id="ARBA00005179"/>
    </source>
</evidence>
<evidence type="ECO:0000256" key="1">
    <source>
        <dbReference type="ARBA" id="ARBA00001971"/>
    </source>
</evidence>
<dbReference type="GO" id="GO:0004497">
    <property type="term" value="F:monooxygenase activity"/>
    <property type="evidence" value="ECO:0007669"/>
    <property type="project" value="UniProtKB-KW"/>
</dbReference>
<dbReference type="Pfam" id="PF00067">
    <property type="entry name" value="p450"/>
    <property type="match status" value="1"/>
</dbReference>
<comment type="pathway">
    <text evidence="2">Secondary metabolite biosynthesis.</text>
</comment>
<name>A0AAW0CCB8_9AGAR</name>
<proteinExistence type="inferred from homology"/>
<accession>A0AAW0CCB8</accession>
<dbReference type="AlphaFoldDB" id="A0AAW0CCB8"/>
<dbReference type="Gene3D" id="3.30.9.10">
    <property type="entry name" value="D-Amino Acid Oxidase, subunit A, domain 2"/>
    <property type="match status" value="1"/>
</dbReference>
<keyword evidence="10" id="KW-0732">Signal</keyword>
<dbReference type="InterPro" id="IPR001128">
    <property type="entry name" value="Cyt_P450"/>
</dbReference>
<dbReference type="SUPFAM" id="SSF54373">
    <property type="entry name" value="FAD-linked reductases, C-terminal domain"/>
    <property type="match status" value="1"/>
</dbReference>
<evidence type="ECO:0000256" key="7">
    <source>
        <dbReference type="ARBA" id="ARBA00023004"/>
    </source>
</evidence>
<dbReference type="CDD" id="cd11065">
    <property type="entry name" value="CYP64-like"/>
    <property type="match status" value="1"/>
</dbReference>
<feature type="domain" description="FAD dependent oxidoreductase" evidence="11">
    <location>
        <begin position="520"/>
        <end position="874"/>
    </location>
</feature>
<dbReference type="InterPro" id="IPR036396">
    <property type="entry name" value="Cyt_P450_sf"/>
</dbReference>
<keyword evidence="13" id="KW-1185">Reference proteome</keyword>
<keyword evidence="5 9" id="KW-0479">Metal-binding</keyword>
<dbReference type="GO" id="GO:0020037">
    <property type="term" value="F:heme binding"/>
    <property type="evidence" value="ECO:0007669"/>
    <property type="project" value="InterPro"/>
</dbReference>
<keyword evidence="8" id="KW-0503">Monooxygenase</keyword>
<dbReference type="PANTHER" id="PTHR46300:SF7">
    <property type="entry name" value="P450, PUTATIVE (EUROFUNG)-RELATED"/>
    <property type="match status" value="1"/>
</dbReference>
<protein>
    <submittedName>
        <fullName evidence="12">Cytochrome p450</fullName>
    </submittedName>
</protein>
<dbReference type="Gene3D" id="3.40.50.720">
    <property type="entry name" value="NAD(P)-binding Rossmann-like Domain"/>
    <property type="match status" value="1"/>
</dbReference>
<feature type="chain" id="PRO_5043508312" evidence="10">
    <location>
        <begin position="19"/>
        <end position="882"/>
    </location>
</feature>
<keyword evidence="6" id="KW-0560">Oxidoreductase</keyword>
<evidence type="ECO:0000259" key="11">
    <source>
        <dbReference type="Pfam" id="PF01266"/>
    </source>
</evidence>
<sequence>MFPWTALAFTLLACLALAATKRIRRSQRGRKGLRYPPGPPGGVITGNIFDIPHKKPWDNYTRWAKRYGAIIHLEMLGDHIIILNDVDVANELLEKRSRIYSSRPYSDIAEVSGWGFNIAFMPYVDTWRKQRRTFQQHLRPAAVVEIRPLIQRCMNIFLNNLLRAPDDFMGHIDLLSCSLALMSMYGITIRSPKDPLLSLAKATVHTLDTVWSTPFTFVMKYFPFVRFIPGWVPVLGGIGRYITSTRELCRDMRELPWKQVIEELETGTDNEGVVARMLQKENVPAEELERIKDMATMTLSSIGTFFMAMAKSPQFQEKAQRELDAVIGSGRLPSHDDRKSLPYIEAIYRETMRWHPGVVHSATEDDTYNGYYLPKGSMVFANIWAMTRDERVYTDPKCFNPERFFNADGTLNGDDTVLAFGFGRRICVGKHFAEATVWLTIASVLSCFKISLPKDAQGNEVDIPERFSEVSSQLDALQRLRCCKVTHFRESLRTAAGSSACIRGPSIRPFDRIDVTMGYVIVIGAGVVGLTTAIKVQEGSGHRVAIIAETFPTDPKNINYTSHWAGAQHVFAESAPPDSQLHKIELETFEIMWELSSPGSPTEKCFKRCTDKTYYGEPRPKPHPFEFYPDFRYLDKEELISGSVEGVSFTTVTIDVPVYLNYLLARFCGNGGTLTRGRVDHIAQVVEGGIGMFGATSSMPPDAIIVCNGLGARSLGGVEDKTMFPIRGQTVLLRAPWFSYMPVLYVSGKDQLPYAIPRRSGDVIVGGTFHANDWYPKPRPEITRTILEEAIAVYPELAPPEARRERTPTIDDLLPIVIEEGVGLRPGREQDIRLEVEQVKTVLNDKGIPVVYNYGHGGRGFQSSWGSASVAAELLEGALNPK</sequence>
<evidence type="ECO:0000256" key="10">
    <source>
        <dbReference type="SAM" id="SignalP"/>
    </source>
</evidence>
<dbReference type="Pfam" id="PF01266">
    <property type="entry name" value="DAO"/>
    <property type="match status" value="1"/>
</dbReference>
<dbReference type="SUPFAM" id="SSF48264">
    <property type="entry name" value="Cytochrome P450"/>
    <property type="match status" value="1"/>
</dbReference>
<dbReference type="PRINTS" id="PR00385">
    <property type="entry name" value="P450"/>
</dbReference>
<evidence type="ECO:0000256" key="3">
    <source>
        <dbReference type="ARBA" id="ARBA00010617"/>
    </source>
</evidence>
<dbReference type="InterPro" id="IPR006076">
    <property type="entry name" value="FAD-dep_OxRdtase"/>
</dbReference>
<evidence type="ECO:0000256" key="9">
    <source>
        <dbReference type="PIRSR" id="PIRSR602401-1"/>
    </source>
</evidence>
<feature type="signal peptide" evidence="10">
    <location>
        <begin position="1"/>
        <end position="18"/>
    </location>
</feature>
<keyword evidence="7 9" id="KW-0408">Iron</keyword>
<dbReference type="InterPro" id="IPR050364">
    <property type="entry name" value="Cytochrome_P450_fung"/>
</dbReference>
<dbReference type="InterPro" id="IPR002401">
    <property type="entry name" value="Cyt_P450_E_grp-I"/>
</dbReference>
<evidence type="ECO:0000313" key="13">
    <source>
        <dbReference type="Proteomes" id="UP001383192"/>
    </source>
</evidence>
<feature type="binding site" description="axial binding residue" evidence="9">
    <location>
        <position position="427"/>
    </location>
    <ligand>
        <name>heme</name>
        <dbReference type="ChEBI" id="CHEBI:30413"/>
    </ligand>
    <ligandPart>
        <name>Fe</name>
        <dbReference type="ChEBI" id="CHEBI:18248"/>
    </ligandPart>
</feature>
<dbReference type="EMBL" id="JAYKXP010000050">
    <property type="protein sequence ID" value="KAK7036572.1"/>
    <property type="molecule type" value="Genomic_DNA"/>
</dbReference>
<evidence type="ECO:0000256" key="5">
    <source>
        <dbReference type="ARBA" id="ARBA00022723"/>
    </source>
</evidence>
<gene>
    <name evidence="12" type="primary">Cyp2ab1_6</name>
    <name evidence="12" type="ORF">VNI00_011505</name>
</gene>
<comment type="caution">
    <text evidence="12">The sequence shown here is derived from an EMBL/GenBank/DDBJ whole genome shotgun (WGS) entry which is preliminary data.</text>
</comment>
<comment type="cofactor">
    <cofactor evidence="1 9">
        <name>heme</name>
        <dbReference type="ChEBI" id="CHEBI:30413"/>
    </cofactor>
</comment>
<dbReference type="SUPFAM" id="SSF51971">
    <property type="entry name" value="Nucleotide-binding domain"/>
    <property type="match status" value="1"/>
</dbReference>
<keyword evidence="4 9" id="KW-0349">Heme</keyword>
<organism evidence="12 13">
    <name type="scientific">Paramarasmius palmivorus</name>
    <dbReference type="NCBI Taxonomy" id="297713"/>
    <lineage>
        <taxon>Eukaryota</taxon>
        <taxon>Fungi</taxon>
        <taxon>Dikarya</taxon>
        <taxon>Basidiomycota</taxon>
        <taxon>Agaricomycotina</taxon>
        <taxon>Agaricomycetes</taxon>
        <taxon>Agaricomycetidae</taxon>
        <taxon>Agaricales</taxon>
        <taxon>Marasmiineae</taxon>
        <taxon>Marasmiaceae</taxon>
        <taxon>Paramarasmius</taxon>
    </lineage>
</organism>
<dbReference type="GO" id="GO:0016705">
    <property type="term" value="F:oxidoreductase activity, acting on paired donors, with incorporation or reduction of molecular oxygen"/>
    <property type="evidence" value="ECO:0007669"/>
    <property type="project" value="InterPro"/>
</dbReference>
<evidence type="ECO:0000256" key="4">
    <source>
        <dbReference type="ARBA" id="ARBA00022617"/>
    </source>
</evidence>
<dbReference type="PANTHER" id="PTHR46300">
    <property type="entry name" value="P450, PUTATIVE (EUROFUNG)-RELATED-RELATED"/>
    <property type="match status" value="1"/>
</dbReference>
<evidence type="ECO:0000313" key="12">
    <source>
        <dbReference type="EMBL" id="KAK7036572.1"/>
    </source>
</evidence>
<dbReference type="PRINTS" id="PR00463">
    <property type="entry name" value="EP450I"/>
</dbReference>
<dbReference type="GO" id="GO:0005506">
    <property type="term" value="F:iron ion binding"/>
    <property type="evidence" value="ECO:0007669"/>
    <property type="project" value="InterPro"/>
</dbReference>